<organism evidence="1 2">
    <name type="scientific">Purpureocillium lilacinum</name>
    <name type="common">Paecilomyces lilacinus</name>
    <dbReference type="NCBI Taxonomy" id="33203"/>
    <lineage>
        <taxon>Eukaryota</taxon>
        <taxon>Fungi</taxon>
        <taxon>Dikarya</taxon>
        <taxon>Ascomycota</taxon>
        <taxon>Pezizomycotina</taxon>
        <taxon>Sordariomycetes</taxon>
        <taxon>Hypocreomycetidae</taxon>
        <taxon>Hypocreales</taxon>
        <taxon>Ophiocordycipitaceae</taxon>
        <taxon>Purpureocillium</taxon>
    </lineage>
</organism>
<evidence type="ECO:0000313" key="1">
    <source>
        <dbReference type="EMBL" id="KAL3960498.1"/>
    </source>
</evidence>
<gene>
    <name evidence="1" type="ORF">ACCO45_005615</name>
</gene>
<sequence length="91" mass="10017">MQLAQADPDPEHPLRRRILDKVLRDGILEGYHHASEHVTIAEILMRNAAGIVSCLGVFSVRHLQSKPRSTCYVPSCCTVGQGCPDRHTEGA</sequence>
<dbReference type="EMBL" id="JBGNUJ010000004">
    <property type="protein sequence ID" value="KAL3960498.1"/>
    <property type="molecule type" value="Genomic_DNA"/>
</dbReference>
<comment type="caution">
    <text evidence="1">The sequence shown here is derived from an EMBL/GenBank/DDBJ whole genome shotgun (WGS) entry which is preliminary data.</text>
</comment>
<reference evidence="1" key="1">
    <citation type="submission" date="2024-12" db="EMBL/GenBank/DDBJ databases">
        <title>Comparative genomics and development of molecular markers within Purpureocillium lilacinum and among Purpureocillium species.</title>
        <authorList>
            <person name="Yeh Z.-Y."/>
            <person name="Ni N.-T."/>
            <person name="Lo P.-H."/>
            <person name="Mushyakhwo K."/>
            <person name="Lin C.-F."/>
            <person name="Nai Y.-S."/>
        </authorList>
    </citation>
    <scope>NUCLEOTIDE SEQUENCE</scope>
    <source>
        <strain evidence="1">NCHU-NPUST-175</strain>
    </source>
</reference>
<accession>A0ACC4DWU2</accession>
<proteinExistence type="predicted"/>
<name>A0ACC4DWU2_PURLI</name>
<evidence type="ECO:0000313" key="2">
    <source>
        <dbReference type="Proteomes" id="UP001638806"/>
    </source>
</evidence>
<protein>
    <submittedName>
        <fullName evidence="1">Uncharacterized protein</fullName>
    </submittedName>
</protein>
<dbReference type="Proteomes" id="UP001638806">
    <property type="component" value="Unassembled WGS sequence"/>
</dbReference>
<keyword evidence="2" id="KW-1185">Reference proteome</keyword>